<feature type="transmembrane region" description="Helical" evidence="2">
    <location>
        <begin position="662"/>
        <end position="683"/>
    </location>
</feature>
<sequence length="896" mass="100106">MGSLLDGLLGSLERLRRLLLLCGLGNDSVMLRLLRKGVFGMGRLTIDAKEKFVRRANSPDIFPSTQVGFSITACLRQFSHEQQRNPKISTHTHIGGQHNRIEASIRLTPALPPAMGPATGSRVLRENYPLPPVPNPTSSSQSYPSRSPSMMDKGPPLPPLPTELGCESAKNPPPTGQNTNRPGHCSCAYRHRDLLGRIWIGPEDDRYLSSHDGRLAELVVQTADQTVMGGPISDESSVSLNANQKAERGQIRLGEDDWGRVFVKWLPASFALFVLMFIPADLNGEVRNSGFYEKFKYRYWGYAKIPSNPQDSAMNNRRVLGESQGINPISERPLRPRYLCFLDEVNGVSVEKVEDRISRKGIEYDMNYIFVAYTNEQFSQDEDEDMEALHHIAQGAARATGVPAYWIGCSCMPDEDQITEDIHRISDVVRGAHSLVVIVGPPSGNNECEMGMEGMLKQWGTRMWTFPEVLLSPRNHEIAVYTRGQDMNSPLTVHKRNFAALAWEDAAIARQLVDHYESSIHLTPLELVTLALRCLQSRETVQWSEGDMSYALMGLLRRRPKVHPEDTAFQAFARLSLANDSNKLLERLICTLPKDIGQQWYTTDDAWDVNLWDIDPTCQVAGVGDDNTVILSGAFGAPIRWKSFAPVALLTRTTVKRWVARICLRGAPAWFILGVFFIALGSGTPKIKILLGIGGFFLAFSLATILASPYMLRVIYMGKSWGTQPWFFGFEGYLDIATIETNIFGVNLGRLTWSPFSSELSRHYETDEDECIGIDPTEDPVVKRLVQEASNGNHGQPKVFTLVDTYTMTVTMFRAARPPVAVLLCGSEGGMQRAVMCSYDWPTQTLYRETVLRMKTLVLEKMSRVDSLQLGLQRPPQTRCHCKPSQTYPEGGANNV</sequence>
<feature type="region of interest" description="Disordered" evidence="1">
    <location>
        <begin position="875"/>
        <end position="896"/>
    </location>
</feature>
<dbReference type="STRING" id="1095630.A0A2J6TGT4"/>
<dbReference type="EMBL" id="KZ613783">
    <property type="protein sequence ID" value="PMD62211.1"/>
    <property type="molecule type" value="Genomic_DNA"/>
</dbReference>
<keyword evidence="4" id="KW-1185">Reference proteome</keyword>
<evidence type="ECO:0000313" key="4">
    <source>
        <dbReference type="Proteomes" id="UP000235371"/>
    </source>
</evidence>
<feature type="compositionally biased region" description="Low complexity" evidence="1">
    <location>
        <begin position="136"/>
        <end position="149"/>
    </location>
</feature>
<dbReference type="RefSeq" id="XP_024739115.1">
    <property type="nucleotide sequence ID" value="XM_024886588.1"/>
</dbReference>
<feature type="transmembrane region" description="Helical" evidence="2">
    <location>
        <begin position="689"/>
        <end position="712"/>
    </location>
</feature>
<dbReference type="OrthoDB" id="2624308at2759"/>
<keyword evidence="2" id="KW-0812">Transmembrane</keyword>
<proteinExistence type="predicted"/>
<evidence type="ECO:0000313" key="3">
    <source>
        <dbReference type="EMBL" id="PMD62211.1"/>
    </source>
</evidence>
<dbReference type="Proteomes" id="UP000235371">
    <property type="component" value="Unassembled WGS sequence"/>
</dbReference>
<dbReference type="InParanoid" id="A0A2J6TGT4"/>
<keyword evidence="2" id="KW-1133">Transmembrane helix</keyword>
<keyword evidence="2" id="KW-0472">Membrane</keyword>
<protein>
    <recommendedName>
        <fullName evidence="5">Heterokaryon incompatibility domain-containing protein</fullName>
    </recommendedName>
</protein>
<accession>A0A2J6TGT4</accession>
<name>A0A2J6TGT4_9HELO</name>
<evidence type="ECO:0008006" key="5">
    <source>
        <dbReference type="Google" id="ProtNLM"/>
    </source>
</evidence>
<gene>
    <name evidence="3" type="ORF">K444DRAFT_661446</name>
</gene>
<feature type="region of interest" description="Disordered" evidence="1">
    <location>
        <begin position="113"/>
        <end position="181"/>
    </location>
</feature>
<feature type="compositionally biased region" description="Polar residues" evidence="1">
    <location>
        <begin position="884"/>
        <end position="896"/>
    </location>
</feature>
<dbReference type="AlphaFoldDB" id="A0A2J6TGT4"/>
<organism evidence="3 4">
    <name type="scientific">Hyaloscypha bicolor E</name>
    <dbReference type="NCBI Taxonomy" id="1095630"/>
    <lineage>
        <taxon>Eukaryota</taxon>
        <taxon>Fungi</taxon>
        <taxon>Dikarya</taxon>
        <taxon>Ascomycota</taxon>
        <taxon>Pezizomycotina</taxon>
        <taxon>Leotiomycetes</taxon>
        <taxon>Helotiales</taxon>
        <taxon>Hyaloscyphaceae</taxon>
        <taxon>Hyaloscypha</taxon>
        <taxon>Hyaloscypha bicolor</taxon>
    </lineage>
</organism>
<evidence type="ECO:0000256" key="1">
    <source>
        <dbReference type="SAM" id="MobiDB-lite"/>
    </source>
</evidence>
<evidence type="ECO:0000256" key="2">
    <source>
        <dbReference type="SAM" id="Phobius"/>
    </source>
</evidence>
<dbReference type="GeneID" id="36594665"/>
<reference evidence="3 4" key="1">
    <citation type="submission" date="2016-04" db="EMBL/GenBank/DDBJ databases">
        <title>A degradative enzymes factory behind the ericoid mycorrhizal symbiosis.</title>
        <authorList>
            <consortium name="DOE Joint Genome Institute"/>
            <person name="Martino E."/>
            <person name="Morin E."/>
            <person name="Grelet G."/>
            <person name="Kuo A."/>
            <person name="Kohler A."/>
            <person name="Daghino S."/>
            <person name="Barry K."/>
            <person name="Choi C."/>
            <person name="Cichocki N."/>
            <person name="Clum A."/>
            <person name="Copeland A."/>
            <person name="Hainaut M."/>
            <person name="Haridas S."/>
            <person name="Labutti K."/>
            <person name="Lindquist E."/>
            <person name="Lipzen A."/>
            <person name="Khouja H.-R."/>
            <person name="Murat C."/>
            <person name="Ohm R."/>
            <person name="Olson A."/>
            <person name="Spatafora J."/>
            <person name="Veneault-Fourrey C."/>
            <person name="Henrissat B."/>
            <person name="Grigoriev I."/>
            <person name="Martin F."/>
            <person name="Perotto S."/>
        </authorList>
    </citation>
    <scope>NUCLEOTIDE SEQUENCE [LARGE SCALE GENOMIC DNA]</scope>
    <source>
        <strain evidence="3 4">E</strain>
    </source>
</reference>